<dbReference type="VEuPathDB" id="TriTrypDB:ADEAN_000887100"/>
<dbReference type="Proteomes" id="UP000515908">
    <property type="component" value="Chromosome 20"/>
</dbReference>
<dbReference type="PANTHER" id="PTHR10410">
    <property type="entry name" value="EUKARYOTIC TRANSLATION INITIATION FACTOR 3 -RELATED"/>
    <property type="match status" value="1"/>
</dbReference>
<dbReference type="InterPro" id="IPR050242">
    <property type="entry name" value="JAMM_MPN+_peptidase_M67A"/>
</dbReference>
<dbReference type="Gene3D" id="3.40.140.10">
    <property type="entry name" value="Cytidine Deaminase, domain 2"/>
    <property type="match status" value="1"/>
</dbReference>
<protein>
    <submittedName>
        <fullName evidence="2">JAB1/Mov34/MPN/PAD-1 ubiquitin protease/Prokaryotic homologs of the JAB domain containing protein, putative</fullName>
    </submittedName>
</protein>
<dbReference type="InterPro" id="IPR037518">
    <property type="entry name" value="MPN"/>
</dbReference>
<dbReference type="PROSITE" id="PS50249">
    <property type="entry name" value="MPN"/>
    <property type="match status" value="1"/>
</dbReference>
<reference evidence="2 3" key="1">
    <citation type="submission" date="2020-08" db="EMBL/GenBank/DDBJ databases">
        <authorList>
            <person name="Newling K."/>
            <person name="Davey J."/>
            <person name="Forrester S."/>
        </authorList>
    </citation>
    <scope>NUCLEOTIDE SEQUENCE [LARGE SCALE GENOMIC DNA]</scope>
    <source>
        <strain evidence="3">Crithidia deanei Carvalho (ATCC PRA-265)</strain>
    </source>
</reference>
<dbReference type="Pfam" id="PF01398">
    <property type="entry name" value="JAB"/>
    <property type="match status" value="1"/>
</dbReference>
<keyword evidence="2" id="KW-0378">Hydrolase</keyword>
<dbReference type="GO" id="GO:0008237">
    <property type="term" value="F:metallopeptidase activity"/>
    <property type="evidence" value="ECO:0007669"/>
    <property type="project" value="InterPro"/>
</dbReference>
<gene>
    <name evidence="2" type="ORF">ADEAN_000887100</name>
</gene>
<dbReference type="SMART" id="SM00232">
    <property type="entry name" value="JAB_MPN"/>
    <property type="match status" value="1"/>
</dbReference>
<proteinExistence type="predicted"/>
<name>S9VCU8_9TRYP</name>
<accession>S9VCU8</accession>
<dbReference type="AlphaFoldDB" id="S9VCU8"/>
<dbReference type="SUPFAM" id="SSF102712">
    <property type="entry name" value="JAB1/MPN domain"/>
    <property type="match status" value="1"/>
</dbReference>
<keyword evidence="2" id="KW-0645">Protease</keyword>
<dbReference type="OrthoDB" id="446074at2759"/>
<evidence type="ECO:0000313" key="2">
    <source>
        <dbReference type="EMBL" id="CAD2221339.1"/>
    </source>
</evidence>
<dbReference type="GO" id="GO:0006508">
    <property type="term" value="P:proteolysis"/>
    <property type="evidence" value="ECO:0007669"/>
    <property type="project" value="UniProtKB-KW"/>
</dbReference>
<evidence type="ECO:0000259" key="1">
    <source>
        <dbReference type="PROSITE" id="PS50249"/>
    </source>
</evidence>
<feature type="domain" description="MPN" evidence="1">
    <location>
        <begin position="12"/>
        <end position="169"/>
    </location>
</feature>
<sequence>MSNSSKCLLSRVLIADTVVNNCLSHAYVTEKEEVMGVLLGTVEVVEGVPPAKVPGSDAPSAKVSKVAKVWASYVIDRSVRLSDRVEVAPQMLINATEEAERITHLTKRETRVVGWYHSHPQITPNPSVIDLNSQKQYQQLESGWVGLIFSVYHWDSNNRNSSYIHCFQTGANDRHVKVPMVVCSQADLGLHTFLPSNICQMLDVMKREVSTSVDFVYEQTDGDSTAALAASGLQQYQMFCLSRLMLEPSAKFLDKYSVPVLREEVKRLEEQVKKKRGASNPTKKS</sequence>
<keyword evidence="3" id="KW-1185">Reference proteome</keyword>
<evidence type="ECO:0000313" key="3">
    <source>
        <dbReference type="Proteomes" id="UP000515908"/>
    </source>
</evidence>
<organism evidence="2 3">
    <name type="scientific">Angomonas deanei</name>
    <dbReference type="NCBI Taxonomy" id="59799"/>
    <lineage>
        <taxon>Eukaryota</taxon>
        <taxon>Discoba</taxon>
        <taxon>Euglenozoa</taxon>
        <taxon>Kinetoplastea</taxon>
        <taxon>Metakinetoplastina</taxon>
        <taxon>Trypanosomatida</taxon>
        <taxon>Trypanosomatidae</taxon>
        <taxon>Strigomonadinae</taxon>
        <taxon>Angomonas</taxon>
    </lineage>
</organism>
<dbReference type="InterPro" id="IPR000555">
    <property type="entry name" value="JAMM/MPN+_dom"/>
</dbReference>
<dbReference type="EMBL" id="LR877164">
    <property type="protein sequence ID" value="CAD2221339.1"/>
    <property type="molecule type" value="Genomic_DNA"/>
</dbReference>